<gene>
    <name evidence="8" type="primary">LOC112284895</name>
</gene>
<dbReference type="PROSITE" id="PS50174">
    <property type="entry name" value="G_PATCH"/>
    <property type="match status" value="1"/>
</dbReference>
<evidence type="ECO:0000256" key="2">
    <source>
        <dbReference type="ARBA" id="ARBA00022664"/>
    </source>
</evidence>
<feature type="compositionally biased region" description="Polar residues" evidence="5">
    <location>
        <begin position="244"/>
        <end position="254"/>
    </location>
</feature>
<dbReference type="GO" id="GO:0008380">
    <property type="term" value="P:RNA splicing"/>
    <property type="evidence" value="ECO:0007669"/>
    <property type="project" value="UniProtKB-KW"/>
</dbReference>
<dbReference type="GO" id="GO:0003723">
    <property type="term" value="F:RNA binding"/>
    <property type="evidence" value="ECO:0000318"/>
    <property type="project" value="GO_Central"/>
</dbReference>
<dbReference type="EnsemblPlants" id="Pp3c7_22470V3.25">
    <property type="protein sequence ID" value="Pp3c7_22470V3.25"/>
    <property type="gene ID" value="Pp3c7_22470"/>
</dbReference>
<feature type="region of interest" description="Disordered" evidence="5">
    <location>
        <begin position="302"/>
        <end position="340"/>
    </location>
</feature>
<feature type="compositionally biased region" description="Polar residues" evidence="5">
    <location>
        <begin position="330"/>
        <end position="339"/>
    </location>
</feature>
<evidence type="ECO:0000256" key="5">
    <source>
        <dbReference type="SAM" id="MobiDB-lite"/>
    </source>
</evidence>
<feature type="region of interest" description="Disordered" evidence="5">
    <location>
        <begin position="1"/>
        <end position="59"/>
    </location>
</feature>
<evidence type="ECO:0000256" key="4">
    <source>
        <dbReference type="ARBA" id="ARBA00023242"/>
    </source>
</evidence>
<dbReference type="Gramene" id="Pp3c7_22470V3.25">
    <property type="protein sequence ID" value="Pp3c7_22470V3.25"/>
    <property type="gene ID" value="Pp3c7_22470"/>
</dbReference>
<dbReference type="InterPro" id="IPR000061">
    <property type="entry name" value="Surp"/>
</dbReference>
<comment type="subcellular location">
    <subcellularLocation>
        <location evidence="1">Nucleus</location>
    </subcellularLocation>
</comment>
<dbReference type="EnsemblPlants" id="Pp3c7_22470V3.24">
    <property type="protein sequence ID" value="Pp3c7_22470V3.24"/>
    <property type="gene ID" value="Pp3c7_22470"/>
</dbReference>
<keyword evidence="3" id="KW-0508">mRNA splicing</keyword>
<evidence type="ECO:0000256" key="3">
    <source>
        <dbReference type="ARBA" id="ARBA00023187"/>
    </source>
</evidence>
<feature type="domain" description="G-patch" evidence="7">
    <location>
        <begin position="408"/>
        <end position="455"/>
    </location>
</feature>
<organism evidence="8 9">
    <name type="scientific">Physcomitrium patens</name>
    <name type="common">Spreading-leaved earth moss</name>
    <name type="synonym">Physcomitrella patens</name>
    <dbReference type="NCBI Taxonomy" id="3218"/>
    <lineage>
        <taxon>Eukaryota</taxon>
        <taxon>Viridiplantae</taxon>
        <taxon>Streptophyta</taxon>
        <taxon>Embryophyta</taxon>
        <taxon>Bryophyta</taxon>
        <taxon>Bryophytina</taxon>
        <taxon>Bryopsida</taxon>
        <taxon>Funariidae</taxon>
        <taxon>Funariales</taxon>
        <taxon>Funariaceae</taxon>
        <taxon>Physcomitrium</taxon>
    </lineage>
</organism>
<feature type="compositionally biased region" description="Low complexity" evidence="5">
    <location>
        <begin position="233"/>
        <end position="243"/>
    </location>
</feature>
<reference evidence="8 9" key="1">
    <citation type="journal article" date="2008" name="Science">
        <title>The Physcomitrella genome reveals evolutionary insights into the conquest of land by plants.</title>
        <authorList>
            <person name="Rensing S."/>
            <person name="Lang D."/>
            <person name="Zimmer A."/>
            <person name="Terry A."/>
            <person name="Salamov A."/>
            <person name="Shapiro H."/>
            <person name="Nishiyama T."/>
            <person name="Perroud P.-F."/>
            <person name="Lindquist E."/>
            <person name="Kamisugi Y."/>
            <person name="Tanahashi T."/>
            <person name="Sakakibara K."/>
            <person name="Fujita T."/>
            <person name="Oishi K."/>
            <person name="Shin-I T."/>
            <person name="Kuroki Y."/>
            <person name="Toyoda A."/>
            <person name="Suzuki Y."/>
            <person name="Hashimoto A."/>
            <person name="Yamaguchi K."/>
            <person name="Sugano A."/>
            <person name="Kohara Y."/>
            <person name="Fujiyama A."/>
            <person name="Anterola A."/>
            <person name="Aoki S."/>
            <person name="Ashton N."/>
            <person name="Barbazuk W.B."/>
            <person name="Barker E."/>
            <person name="Bennetzen J."/>
            <person name="Bezanilla M."/>
            <person name="Blankenship R."/>
            <person name="Cho S.H."/>
            <person name="Dutcher S."/>
            <person name="Estelle M."/>
            <person name="Fawcett J.A."/>
            <person name="Gundlach H."/>
            <person name="Hanada K."/>
            <person name="Heyl A."/>
            <person name="Hicks K.A."/>
            <person name="Hugh J."/>
            <person name="Lohr M."/>
            <person name="Mayer K."/>
            <person name="Melkozernov A."/>
            <person name="Murata T."/>
            <person name="Nelson D."/>
            <person name="Pils B."/>
            <person name="Prigge M."/>
            <person name="Reiss B."/>
            <person name="Renner T."/>
            <person name="Rombauts S."/>
            <person name="Rushton P."/>
            <person name="Sanderfoot A."/>
            <person name="Schween G."/>
            <person name="Shiu S.-H."/>
            <person name="Stueber K."/>
            <person name="Theodoulou F.L."/>
            <person name="Tu H."/>
            <person name="Van de Peer Y."/>
            <person name="Verrier P.J."/>
            <person name="Waters E."/>
            <person name="Wood A."/>
            <person name="Yang L."/>
            <person name="Cove D."/>
            <person name="Cuming A."/>
            <person name="Hasebe M."/>
            <person name="Lucas S."/>
            <person name="Mishler D.B."/>
            <person name="Reski R."/>
            <person name="Grigoriev I."/>
            <person name="Quatrano R.S."/>
            <person name="Boore J.L."/>
        </authorList>
    </citation>
    <scope>NUCLEOTIDE SEQUENCE [LARGE SCALE GENOMIC DNA]</scope>
    <source>
        <strain evidence="8 9">cv. Gransden 2004</strain>
    </source>
</reference>
<keyword evidence="4" id="KW-0539">Nucleus</keyword>
<evidence type="ECO:0000259" key="6">
    <source>
        <dbReference type="PROSITE" id="PS50128"/>
    </source>
</evidence>
<feature type="region of interest" description="Disordered" evidence="5">
    <location>
        <begin position="87"/>
        <end position="116"/>
    </location>
</feature>
<evidence type="ECO:0008006" key="10">
    <source>
        <dbReference type="Google" id="ProtNLM"/>
    </source>
</evidence>
<evidence type="ECO:0000313" key="8">
    <source>
        <dbReference type="EnsemblPlants" id="Pp3c7_22470V3.25"/>
    </source>
</evidence>
<reference evidence="8 9" key="2">
    <citation type="journal article" date="2018" name="Plant J.">
        <title>The Physcomitrella patens chromosome-scale assembly reveals moss genome structure and evolution.</title>
        <authorList>
            <person name="Lang D."/>
            <person name="Ullrich K.K."/>
            <person name="Murat F."/>
            <person name="Fuchs J."/>
            <person name="Jenkins J."/>
            <person name="Haas F.B."/>
            <person name="Piednoel M."/>
            <person name="Gundlach H."/>
            <person name="Van Bel M."/>
            <person name="Meyberg R."/>
            <person name="Vives C."/>
            <person name="Morata J."/>
            <person name="Symeonidi A."/>
            <person name="Hiss M."/>
            <person name="Muchero W."/>
            <person name="Kamisugi Y."/>
            <person name="Saleh O."/>
            <person name="Blanc G."/>
            <person name="Decker E.L."/>
            <person name="van Gessel N."/>
            <person name="Grimwood J."/>
            <person name="Hayes R.D."/>
            <person name="Graham S.W."/>
            <person name="Gunter L.E."/>
            <person name="McDaniel S.F."/>
            <person name="Hoernstein S.N.W."/>
            <person name="Larsson A."/>
            <person name="Li F.W."/>
            <person name="Perroud P.F."/>
            <person name="Phillips J."/>
            <person name="Ranjan P."/>
            <person name="Rokshar D.S."/>
            <person name="Rothfels C.J."/>
            <person name="Schneider L."/>
            <person name="Shu S."/>
            <person name="Stevenson D.W."/>
            <person name="Thummler F."/>
            <person name="Tillich M."/>
            <person name="Villarreal Aguilar J.C."/>
            <person name="Widiez T."/>
            <person name="Wong G.K."/>
            <person name="Wymore A."/>
            <person name="Zhang Y."/>
            <person name="Zimmer A.D."/>
            <person name="Quatrano R.S."/>
            <person name="Mayer K.F.X."/>
            <person name="Goodstein D."/>
            <person name="Casacuberta J.M."/>
            <person name="Vandepoele K."/>
            <person name="Reski R."/>
            <person name="Cuming A.C."/>
            <person name="Tuskan G.A."/>
            <person name="Maumus F."/>
            <person name="Salse J."/>
            <person name="Schmutz J."/>
            <person name="Rensing S.A."/>
        </authorList>
    </citation>
    <scope>NUCLEOTIDE SEQUENCE [LARGE SCALE GENOMIC DNA]</scope>
    <source>
        <strain evidence="8 9">cv. Gransden 2004</strain>
    </source>
</reference>
<dbReference type="Pfam" id="PF01585">
    <property type="entry name" value="G-patch"/>
    <property type="match status" value="1"/>
</dbReference>
<dbReference type="GO" id="GO:0006397">
    <property type="term" value="P:mRNA processing"/>
    <property type="evidence" value="ECO:0007669"/>
    <property type="project" value="UniProtKB-KW"/>
</dbReference>
<dbReference type="InterPro" id="IPR000467">
    <property type="entry name" value="G_patch_dom"/>
</dbReference>
<dbReference type="Pfam" id="PF01805">
    <property type="entry name" value="Surp"/>
    <property type="match status" value="1"/>
</dbReference>
<evidence type="ECO:0000256" key="1">
    <source>
        <dbReference type="ARBA" id="ARBA00004123"/>
    </source>
</evidence>
<feature type="domain" description="SURP motif" evidence="6">
    <location>
        <begin position="160"/>
        <end position="203"/>
    </location>
</feature>
<protein>
    <recommendedName>
        <fullName evidence="10">SURP and G-patch domain-containing protein 1-like protein</fullName>
    </recommendedName>
</protein>
<dbReference type="RefSeq" id="XP_024381008.1">
    <property type="nucleotide sequence ID" value="XM_024525240.2"/>
</dbReference>
<evidence type="ECO:0000313" key="9">
    <source>
        <dbReference type="Proteomes" id="UP000006727"/>
    </source>
</evidence>
<feature type="region of interest" description="Disordered" evidence="5">
    <location>
        <begin position="224"/>
        <end position="280"/>
    </location>
</feature>
<dbReference type="PANTHER" id="PTHR23340">
    <property type="entry name" value="ARGININE/SERINE RICH SPLICING FACTOR SF4/14"/>
    <property type="match status" value="1"/>
</dbReference>
<dbReference type="AlphaFoldDB" id="A0A7I4E6L3"/>
<feature type="compositionally biased region" description="Polar residues" evidence="5">
    <location>
        <begin position="36"/>
        <end position="57"/>
    </location>
</feature>
<dbReference type="EMBL" id="ABEU02000007">
    <property type="status" value="NOT_ANNOTATED_CDS"/>
    <property type="molecule type" value="Genomic_DNA"/>
</dbReference>
<dbReference type="OrthoDB" id="4822at2759"/>
<dbReference type="SMART" id="SM00648">
    <property type="entry name" value="SWAP"/>
    <property type="match status" value="1"/>
</dbReference>
<keyword evidence="2" id="KW-0507">mRNA processing</keyword>
<dbReference type="Proteomes" id="UP000006727">
    <property type="component" value="Chromosome 7"/>
</dbReference>
<feature type="compositionally biased region" description="Pro residues" evidence="5">
    <location>
        <begin position="319"/>
        <end position="329"/>
    </location>
</feature>
<reference evidence="8" key="3">
    <citation type="submission" date="2020-12" db="UniProtKB">
        <authorList>
            <consortium name="EnsemblPlants"/>
        </authorList>
    </citation>
    <scope>IDENTIFICATION</scope>
</reference>
<dbReference type="InterPro" id="IPR040169">
    <property type="entry name" value="SUGP1/2"/>
</dbReference>
<evidence type="ECO:0000259" key="7">
    <source>
        <dbReference type="PROSITE" id="PS50174"/>
    </source>
</evidence>
<dbReference type="KEGG" id="ppp:112284895"/>
<accession>A0A7I4E6L3</accession>
<dbReference type="PANTHER" id="PTHR23340:SF0">
    <property type="entry name" value="SURP AND G-PATCH DOMAIN-CONTAINING PROTEIN 1 ISOFORM X1"/>
    <property type="match status" value="1"/>
</dbReference>
<dbReference type="SUPFAM" id="SSF109905">
    <property type="entry name" value="Surp module (SWAP domain)"/>
    <property type="match status" value="1"/>
</dbReference>
<dbReference type="GO" id="GO:0005654">
    <property type="term" value="C:nucleoplasm"/>
    <property type="evidence" value="ECO:0000318"/>
    <property type="project" value="GO_Central"/>
</dbReference>
<proteinExistence type="predicted"/>
<dbReference type="Gramene" id="Pp3c7_22470V3.24">
    <property type="protein sequence ID" value="Pp3c7_22470V3.24"/>
    <property type="gene ID" value="Pp3c7_22470"/>
</dbReference>
<keyword evidence="9" id="KW-1185">Reference proteome</keyword>
<dbReference type="InterPro" id="IPR035967">
    <property type="entry name" value="SWAP/Surp_sf"/>
</dbReference>
<dbReference type="Gene3D" id="1.10.10.790">
    <property type="entry name" value="Surp module"/>
    <property type="match status" value="1"/>
</dbReference>
<sequence>MASSFPNDGSFLERFKQLQQNAPPEPTRTGPVVLMTTKTPKVSSNSKGAGASQSGTVSKGCLPNGKLAFSLKQKSRLAVNAIKFGEDDDEEDDEDTQRQAKRSKTRITSKSISPEPKDFGAIPSRLPVFSAMIFAILRFFALAYICSVPVPPPNGEVKKVADKLALFVAKNGRQFEEITRRKNPGNTPFSFLYDMESVEYKYYLHRVAQEEAVLASEVGAFQTSNSDVGGGSSNQSNSWRQSSEGQQLRYQTPASALYSGGSEHQRPSFSSGSPCEHVQDRYNQHPYANDSVAMMEFYTKKAAQEALRKPPKQSKDEMPPPPGLHPPPSASQTSSLTETWQHEESIIAEDARSTYVTSTVGVVEDGGSGKKGHHMGDYIPPEELEKFLAKCNDAKAAKATAGRAKIQADNVGHRLLSKMGWKEGEGLGSGRRGMADPVQAGSVKVNNLGVGAEQPGEVTAEDDIYEQYKKRMMLGYRFRPNPLNNPRKAYY</sequence>
<name>A0A7I4E6L3_PHYPA</name>
<dbReference type="PROSITE" id="PS50128">
    <property type="entry name" value="SURP"/>
    <property type="match status" value="1"/>
</dbReference>
<feature type="compositionally biased region" description="Basic and acidic residues" evidence="5">
    <location>
        <begin position="302"/>
        <end position="318"/>
    </location>
</feature>
<dbReference type="SMART" id="SM00443">
    <property type="entry name" value="G_patch"/>
    <property type="match status" value="1"/>
</dbReference>
<dbReference type="GeneID" id="112284895"/>